<accession>A0A2M4D2G2</accession>
<sequence length="96" mass="10528">MKVYYHRPTMVLLLVMPVVPPSPSALIARELIPPTATERDLLLLLLLRLSLCVSSNPNRSKRMAFDHPSIGTNRCSLPSAQTLAAARPHSVRPASC</sequence>
<organism evidence="1">
    <name type="scientific">Anopheles darlingi</name>
    <name type="common">Mosquito</name>
    <dbReference type="NCBI Taxonomy" id="43151"/>
    <lineage>
        <taxon>Eukaryota</taxon>
        <taxon>Metazoa</taxon>
        <taxon>Ecdysozoa</taxon>
        <taxon>Arthropoda</taxon>
        <taxon>Hexapoda</taxon>
        <taxon>Insecta</taxon>
        <taxon>Pterygota</taxon>
        <taxon>Neoptera</taxon>
        <taxon>Endopterygota</taxon>
        <taxon>Diptera</taxon>
        <taxon>Nematocera</taxon>
        <taxon>Culicoidea</taxon>
        <taxon>Culicidae</taxon>
        <taxon>Anophelinae</taxon>
        <taxon>Anopheles</taxon>
    </lineage>
</organism>
<evidence type="ECO:0000313" key="1">
    <source>
        <dbReference type="EMBL" id="MBW71739.1"/>
    </source>
</evidence>
<dbReference type="EMBL" id="GGFL01007561">
    <property type="protein sequence ID" value="MBW71739.1"/>
    <property type="molecule type" value="Transcribed_RNA"/>
</dbReference>
<protein>
    <submittedName>
        <fullName evidence="1">Putative secreted protein</fullName>
    </submittedName>
</protein>
<name>A0A2M4D2G2_ANODA</name>
<dbReference type="AlphaFoldDB" id="A0A2M4D2G2"/>
<reference evidence="1" key="1">
    <citation type="submission" date="2018-01" db="EMBL/GenBank/DDBJ databases">
        <title>An insight into the sialome of Amazonian anophelines.</title>
        <authorList>
            <person name="Ribeiro J.M."/>
            <person name="Scarpassa V."/>
            <person name="Calvo E."/>
        </authorList>
    </citation>
    <scope>NUCLEOTIDE SEQUENCE</scope>
</reference>
<proteinExistence type="predicted"/>